<keyword evidence="2" id="KW-1185">Reference proteome</keyword>
<organism evidence="2 3">
    <name type="scientific">Camelina sativa</name>
    <name type="common">False flax</name>
    <name type="synonym">Myagrum sativum</name>
    <dbReference type="NCBI Taxonomy" id="90675"/>
    <lineage>
        <taxon>Eukaryota</taxon>
        <taxon>Viridiplantae</taxon>
        <taxon>Streptophyta</taxon>
        <taxon>Embryophyta</taxon>
        <taxon>Tracheophyta</taxon>
        <taxon>Spermatophyta</taxon>
        <taxon>Magnoliopsida</taxon>
        <taxon>eudicotyledons</taxon>
        <taxon>Gunneridae</taxon>
        <taxon>Pentapetalae</taxon>
        <taxon>rosids</taxon>
        <taxon>malvids</taxon>
        <taxon>Brassicales</taxon>
        <taxon>Brassicaceae</taxon>
        <taxon>Camelineae</taxon>
        <taxon>Camelina</taxon>
    </lineage>
</organism>
<feature type="domain" description="Replication protein A 70 kDa DNA-binding subunit B/D first OB fold" evidence="1">
    <location>
        <begin position="2"/>
        <end position="99"/>
    </location>
</feature>
<dbReference type="Pfam" id="PF02721">
    <property type="entry name" value="DUF223"/>
    <property type="match status" value="1"/>
</dbReference>
<accession>A0ABM0XS57</accession>
<dbReference type="CDD" id="cd04481">
    <property type="entry name" value="RPA1_DBD_B_like"/>
    <property type="match status" value="1"/>
</dbReference>
<dbReference type="GeneID" id="104767925"/>
<dbReference type="InterPro" id="IPR003871">
    <property type="entry name" value="RFA1B/D_OB_1st"/>
</dbReference>
<dbReference type="Proteomes" id="UP000694864">
    <property type="component" value="Chromosome 19"/>
</dbReference>
<dbReference type="RefSeq" id="XP_010490190.1">
    <property type="nucleotide sequence ID" value="XM_010491888.1"/>
</dbReference>
<gene>
    <name evidence="3" type="primary">LOC104767925</name>
</gene>
<dbReference type="CDD" id="cd04480">
    <property type="entry name" value="RPA1_DBD_A_like"/>
    <property type="match status" value="1"/>
</dbReference>
<evidence type="ECO:0000313" key="2">
    <source>
        <dbReference type="Proteomes" id="UP000694864"/>
    </source>
</evidence>
<reference evidence="3" key="2">
    <citation type="submission" date="2025-08" db="UniProtKB">
        <authorList>
            <consortium name="RefSeq"/>
        </authorList>
    </citation>
    <scope>IDENTIFICATION</scope>
    <source>
        <tissue evidence="3">Leaf</tissue>
    </source>
</reference>
<protein>
    <submittedName>
        <fullName evidence="3">Uncharacterized protein LOC104767925</fullName>
    </submittedName>
</protein>
<dbReference type="Gene3D" id="2.40.50.140">
    <property type="entry name" value="Nucleic acid-binding proteins"/>
    <property type="match status" value="2"/>
</dbReference>
<dbReference type="InterPro" id="IPR012340">
    <property type="entry name" value="NA-bd_OB-fold"/>
</dbReference>
<name>A0ABM0XS57_CAMSA</name>
<dbReference type="SUPFAM" id="SSF50249">
    <property type="entry name" value="Nucleic acid-binding proteins"/>
    <property type="match status" value="1"/>
</dbReference>
<reference evidence="2" key="1">
    <citation type="journal article" date="2014" name="Nat. Commun.">
        <title>The emerging biofuel crop Camelina sativa retains a highly undifferentiated hexaploid genome structure.</title>
        <authorList>
            <person name="Kagale S."/>
            <person name="Koh C."/>
            <person name="Nixon J."/>
            <person name="Bollina V."/>
            <person name="Clarke W.E."/>
            <person name="Tuteja R."/>
            <person name="Spillane C."/>
            <person name="Robinson S.J."/>
            <person name="Links M.G."/>
            <person name="Clarke C."/>
            <person name="Higgins E.E."/>
            <person name="Huebert T."/>
            <person name="Sharpe A.G."/>
            <person name="Parkin I.A."/>
        </authorList>
    </citation>
    <scope>NUCLEOTIDE SEQUENCE [LARGE SCALE GENOMIC DNA]</scope>
    <source>
        <strain evidence="2">cv. DH55</strain>
    </source>
</reference>
<sequence>MKFDYIADLLPGRTNWCINAKVLHSWRVREFFTKRVLLLVDEKGDTIEAPLPDALANLPKYIDDGEWYSIRNFKVINPTVEERNTHHPYQIKFTGKTTMYLLESLSPKNYFRFEDLDDIKRGRIDHPISFDVSACIMDVEDRRSPASIIDINEVVLMLLNGRCETVKCRLKDNYASQFRTIWQSSGCYLIYKSEPLFCVMRFMRVGEYEGAPCLENTLDSSKIFIKPKFEGLEHHQAM</sequence>
<evidence type="ECO:0000259" key="1">
    <source>
        <dbReference type="Pfam" id="PF02721"/>
    </source>
</evidence>
<proteinExistence type="predicted"/>
<evidence type="ECO:0000313" key="3">
    <source>
        <dbReference type="RefSeq" id="XP_010490190.1"/>
    </source>
</evidence>